<accession>A0A940DGP1</accession>
<keyword evidence="2 3" id="KW-0687">Ribonucleoprotein</keyword>
<dbReference type="AlphaFoldDB" id="A0A940DGP1"/>
<proteinExistence type="inferred from homology"/>
<dbReference type="NCBIfam" id="TIGR00002">
    <property type="entry name" value="S16"/>
    <property type="match status" value="1"/>
</dbReference>
<evidence type="ECO:0000313" key="4">
    <source>
        <dbReference type="EMBL" id="MBO8424086.1"/>
    </source>
</evidence>
<evidence type="ECO:0000256" key="3">
    <source>
        <dbReference type="HAMAP-Rule" id="MF_00385"/>
    </source>
</evidence>
<protein>
    <recommendedName>
        <fullName evidence="3">Small ribosomal subunit protein bS16</fullName>
    </recommendedName>
</protein>
<evidence type="ECO:0000256" key="2">
    <source>
        <dbReference type="ARBA" id="ARBA00023274"/>
    </source>
</evidence>
<dbReference type="Proteomes" id="UP000727857">
    <property type="component" value="Unassembled WGS sequence"/>
</dbReference>
<name>A0A940DGP1_9FIRM</name>
<dbReference type="GO" id="GO:0005737">
    <property type="term" value="C:cytoplasm"/>
    <property type="evidence" value="ECO:0007669"/>
    <property type="project" value="UniProtKB-ARBA"/>
</dbReference>
<dbReference type="SUPFAM" id="SSF54565">
    <property type="entry name" value="Ribosomal protein S16"/>
    <property type="match status" value="1"/>
</dbReference>
<dbReference type="InterPro" id="IPR000307">
    <property type="entry name" value="Ribosomal_bS16"/>
</dbReference>
<reference evidence="4" key="2">
    <citation type="journal article" date="2021" name="PeerJ">
        <title>Extensive microbial diversity within the chicken gut microbiome revealed by metagenomics and culture.</title>
        <authorList>
            <person name="Gilroy R."/>
            <person name="Ravi A."/>
            <person name="Getino M."/>
            <person name="Pursley I."/>
            <person name="Horton D.L."/>
            <person name="Alikhan N.F."/>
            <person name="Baker D."/>
            <person name="Gharbi K."/>
            <person name="Hall N."/>
            <person name="Watson M."/>
            <person name="Adriaenssens E.M."/>
            <person name="Foster-Nyarko E."/>
            <person name="Jarju S."/>
            <person name="Secka A."/>
            <person name="Antonio M."/>
            <person name="Oren A."/>
            <person name="Chaudhuri R.R."/>
            <person name="La Ragione R."/>
            <person name="Hildebrand F."/>
            <person name="Pallen M.J."/>
        </authorList>
    </citation>
    <scope>NUCLEOTIDE SEQUENCE</scope>
    <source>
        <strain evidence="4">517</strain>
    </source>
</reference>
<dbReference type="FunFam" id="3.30.1320.10:FF:000005">
    <property type="entry name" value="30S ribosomal protein S16"/>
    <property type="match status" value="1"/>
</dbReference>
<dbReference type="PANTHER" id="PTHR12919">
    <property type="entry name" value="30S RIBOSOMAL PROTEIN S16"/>
    <property type="match status" value="1"/>
</dbReference>
<dbReference type="Pfam" id="PF00886">
    <property type="entry name" value="Ribosomal_S16"/>
    <property type="match status" value="1"/>
</dbReference>
<sequence length="112" mass="12244">MAVKIRLHRMGAKKNPFYRIVAIDSRKSRDGEYIEQIGYYNPKVHPADIKIDAEIAKKWLGVGAQPTDTVKTLFVNAGIMAPSKKFAKAAEATEEVSAVDAAVEAAVGKIEE</sequence>
<dbReference type="InterPro" id="IPR023803">
    <property type="entry name" value="Ribosomal_bS16_dom_sf"/>
</dbReference>
<comment type="caution">
    <text evidence="4">The sequence shown here is derived from an EMBL/GenBank/DDBJ whole genome shotgun (WGS) entry which is preliminary data.</text>
</comment>
<dbReference type="GO" id="GO:0015935">
    <property type="term" value="C:small ribosomal subunit"/>
    <property type="evidence" value="ECO:0007669"/>
    <property type="project" value="TreeGrafter"/>
</dbReference>
<evidence type="ECO:0000256" key="1">
    <source>
        <dbReference type="ARBA" id="ARBA00022980"/>
    </source>
</evidence>
<dbReference type="GO" id="GO:0003735">
    <property type="term" value="F:structural constituent of ribosome"/>
    <property type="evidence" value="ECO:0007669"/>
    <property type="project" value="InterPro"/>
</dbReference>
<comment type="similarity">
    <text evidence="3">Belongs to the bacterial ribosomal protein bS16 family.</text>
</comment>
<organism evidence="4 5">
    <name type="scientific">Candidatus Stercoripulliclostridium pullicola</name>
    <dbReference type="NCBI Taxonomy" id="2840953"/>
    <lineage>
        <taxon>Bacteria</taxon>
        <taxon>Bacillati</taxon>
        <taxon>Bacillota</taxon>
        <taxon>Clostridia</taxon>
        <taxon>Eubacteriales</taxon>
        <taxon>Candidatus Stercoripulliclostridium</taxon>
    </lineage>
</organism>
<evidence type="ECO:0000313" key="5">
    <source>
        <dbReference type="Proteomes" id="UP000727857"/>
    </source>
</evidence>
<gene>
    <name evidence="3 4" type="primary">rpsP</name>
    <name evidence="4" type="ORF">IAB16_03630</name>
</gene>
<keyword evidence="1 3" id="KW-0689">Ribosomal protein</keyword>
<dbReference type="EMBL" id="JADINF010000089">
    <property type="protein sequence ID" value="MBO8424086.1"/>
    <property type="molecule type" value="Genomic_DNA"/>
</dbReference>
<dbReference type="Gene3D" id="3.30.1320.10">
    <property type="match status" value="1"/>
</dbReference>
<reference evidence="4" key="1">
    <citation type="submission" date="2020-10" db="EMBL/GenBank/DDBJ databases">
        <authorList>
            <person name="Gilroy R."/>
        </authorList>
    </citation>
    <scope>NUCLEOTIDE SEQUENCE</scope>
    <source>
        <strain evidence="4">517</strain>
    </source>
</reference>
<dbReference type="GO" id="GO:0006412">
    <property type="term" value="P:translation"/>
    <property type="evidence" value="ECO:0007669"/>
    <property type="project" value="UniProtKB-UniRule"/>
</dbReference>
<dbReference type="HAMAP" id="MF_00385">
    <property type="entry name" value="Ribosomal_bS16"/>
    <property type="match status" value="1"/>
</dbReference>
<dbReference type="PANTHER" id="PTHR12919:SF20">
    <property type="entry name" value="SMALL RIBOSOMAL SUBUNIT PROTEIN BS16M"/>
    <property type="match status" value="1"/>
</dbReference>